<sequence length="126" mass="13792">MHIATTPTHNSQPPLHLLTTISIATAEFPKTSALNIAFPSPCLEPRAWTPRRLQLEDAGLCGMQEAARTVGLAGKWIDSRDRRVVSGGALTQGIPLLGPAAQRYNLISRRHCDIISALHFRERSCV</sequence>
<gene>
    <name evidence="1" type="ORF">NDU88_001315</name>
</gene>
<reference evidence="1" key="1">
    <citation type="journal article" date="2022" name="bioRxiv">
        <title>Sequencing and chromosome-scale assembly of the giantPleurodeles waltlgenome.</title>
        <authorList>
            <person name="Brown T."/>
            <person name="Elewa A."/>
            <person name="Iarovenko S."/>
            <person name="Subramanian E."/>
            <person name="Araus A.J."/>
            <person name="Petzold A."/>
            <person name="Susuki M."/>
            <person name="Suzuki K.-i.T."/>
            <person name="Hayashi T."/>
            <person name="Toyoda A."/>
            <person name="Oliveira C."/>
            <person name="Osipova E."/>
            <person name="Leigh N.D."/>
            <person name="Simon A."/>
            <person name="Yun M.H."/>
        </authorList>
    </citation>
    <scope>NUCLEOTIDE SEQUENCE</scope>
    <source>
        <strain evidence="1">20211129_DDA</strain>
        <tissue evidence="1">Liver</tissue>
    </source>
</reference>
<dbReference type="Proteomes" id="UP001066276">
    <property type="component" value="Chromosome 9"/>
</dbReference>
<organism evidence="1 2">
    <name type="scientific">Pleurodeles waltl</name>
    <name type="common">Iberian ribbed newt</name>
    <dbReference type="NCBI Taxonomy" id="8319"/>
    <lineage>
        <taxon>Eukaryota</taxon>
        <taxon>Metazoa</taxon>
        <taxon>Chordata</taxon>
        <taxon>Craniata</taxon>
        <taxon>Vertebrata</taxon>
        <taxon>Euteleostomi</taxon>
        <taxon>Amphibia</taxon>
        <taxon>Batrachia</taxon>
        <taxon>Caudata</taxon>
        <taxon>Salamandroidea</taxon>
        <taxon>Salamandridae</taxon>
        <taxon>Pleurodelinae</taxon>
        <taxon>Pleurodeles</taxon>
    </lineage>
</organism>
<dbReference type="AlphaFoldDB" id="A0AAV7MN30"/>
<keyword evidence="2" id="KW-1185">Reference proteome</keyword>
<proteinExistence type="predicted"/>
<dbReference type="EMBL" id="JANPWB010000013">
    <property type="protein sequence ID" value="KAJ1103894.1"/>
    <property type="molecule type" value="Genomic_DNA"/>
</dbReference>
<evidence type="ECO:0000313" key="1">
    <source>
        <dbReference type="EMBL" id="KAJ1103894.1"/>
    </source>
</evidence>
<accession>A0AAV7MN30</accession>
<comment type="caution">
    <text evidence="1">The sequence shown here is derived from an EMBL/GenBank/DDBJ whole genome shotgun (WGS) entry which is preliminary data.</text>
</comment>
<name>A0AAV7MN30_PLEWA</name>
<evidence type="ECO:0000313" key="2">
    <source>
        <dbReference type="Proteomes" id="UP001066276"/>
    </source>
</evidence>
<protein>
    <submittedName>
        <fullName evidence="1">Uncharacterized protein</fullName>
    </submittedName>
</protein>